<reference evidence="3" key="1">
    <citation type="submission" date="2016-10" db="EMBL/GenBank/DDBJ databases">
        <authorList>
            <person name="Varghese N."/>
            <person name="Submissions S."/>
        </authorList>
    </citation>
    <scope>NUCLEOTIDE SEQUENCE [LARGE SCALE GENOMIC DNA]</scope>
    <source>
        <strain evidence="3">CGMCC 1.10121</strain>
    </source>
</reference>
<organism evidence="2 3">
    <name type="scientific">Halogranum amylolyticum</name>
    <dbReference type="NCBI Taxonomy" id="660520"/>
    <lineage>
        <taxon>Archaea</taxon>
        <taxon>Methanobacteriati</taxon>
        <taxon>Methanobacteriota</taxon>
        <taxon>Stenosarchaea group</taxon>
        <taxon>Halobacteria</taxon>
        <taxon>Halobacteriales</taxon>
        <taxon>Haloferacaceae</taxon>
    </lineage>
</organism>
<keyword evidence="3" id="KW-1185">Reference proteome</keyword>
<evidence type="ECO:0000313" key="3">
    <source>
        <dbReference type="Proteomes" id="UP000199126"/>
    </source>
</evidence>
<feature type="region of interest" description="Disordered" evidence="1">
    <location>
        <begin position="80"/>
        <end position="100"/>
    </location>
</feature>
<dbReference type="EMBL" id="FODV01000029">
    <property type="protein sequence ID" value="SEP26594.1"/>
    <property type="molecule type" value="Genomic_DNA"/>
</dbReference>
<dbReference type="Proteomes" id="UP000199126">
    <property type="component" value="Unassembled WGS sequence"/>
</dbReference>
<protein>
    <submittedName>
        <fullName evidence="2">Zn-binding Pro-Ala-Ala-Arg (PAAR) domain-containing protein, incolved in TypeVI secretion</fullName>
    </submittedName>
</protein>
<dbReference type="Gene3D" id="2.60.200.60">
    <property type="match status" value="1"/>
</dbReference>
<feature type="region of interest" description="Disordered" evidence="1">
    <location>
        <begin position="1"/>
        <end position="22"/>
    </location>
</feature>
<evidence type="ECO:0000313" key="2">
    <source>
        <dbReference type="EMBL" id="SEP26594.1"/>
    </source>
</evidence>
<evidence type="ECO:0000256" key="1">
    <source>
        <dbReference type="SAM" id="MobiDB-lite"/>
    </source>
</evidence>
<gene>
    <name evidence="2" type="ORF">SAMN04487948_12922</name>
</gene>
<dbReference type="AlphaFoldDB" id="A0A1H8WFY3"/>
<dbReference type="CDD" id="cd14741">
    <property type="entry name" value="PAAR_5"/>
    <property type="match status" value="1"/>
</dbReference>
<accession>A0A1H8WFY3</accession>
<name>A0A1H8WFY3_9EURY</name>
<dbReference type="OrthoDB" id="184944at2157"/>
<dbReference type="RefSeq" id="WP_089827836.1">
    <property type="nucleotide sequence ID" value="NZ_FODV01000029.1"/>
</dbReference>
<sequence length="100" mass="10007">MPAAARLGDATQHGNPLTPPPAGGCRDVFIGGQPAWRAGLDVHVCPLVSGTVPHVGGLTQPGTTTVFINGFAAARQGDTIVESGPPNTIMGGEQSVQVGP</sequence>
<proteinExistence type="predicted"/>